<name>A0AAX6H0U7_IRIPA</name>
<reference evidence="4" key="2">
    <citation type="submission" date="2023-04" db="EMBL/GenBank/DDBJ databases">
        <authorList>
            <person name="Bruccoleri R.E."/>
            <person name="Oakeley E.J."/>
            <person name="Faust A.-M."/>
            <person name="Dessus-Babus S."/>
            <person name="Altorfer M."/>
            <person name="Burckhardt D."/>
            <person name="Oertli M."/>
            <person name="Naumann U."/>
            <person name="Petersen F."/>
            <person name="Wong J."/>
        </authorList>
    </citation>
    <scope>NUCLEOTIDE SEQUENCE</scope>
    <source>
        <strain evidence="4">GSM-AAB239-AS_SAM_17_03QT</strain>
        <tissue evidence="4">Leaf</tissue>
    </source>
</reference>
<accession>A0AAX6H0U7</accession>
<dbReference type="PROSITE" id="PS50181">
    <property type="entry name" value="FBOX"/>
    <property type="match status" value="1"/>
</dbReference>
<dbReference type="PANTHER" id="PTHR46175:SF4">
    <property type="entry name" value="BACTERIOOPSIN TRANSCRIPTIONAL ACTIVATOR"/>
    <property type="match status" value="1"/>
</dbReference>
<dbReference type="AlphaFoldDB" id="A0AAX6H0U7"/>
<dbReference type="InterPro" id="IPR036047">
    <property type="entry name" value="F-box-like_dom_sf"/>
</dbReference>
<dbReference type="InterPro" id="IPR001810">
    <property type="entry name" value="F-box_dom"/>
</dbReference>
<dbReference type="InterPro" id="IPR015915">
    <property type="entry name" value="Kelch-typ_b-propeller"/>
</dbReference>
<dbReference type="PANTHER" id="PTHR46175">
    <property type="entry name" value="BACTERIOOPSIN TRANSCRIPTIONAL ACTIVATOR"/>
    <property type="match status" value="1"/>
</dbReference>
<evidence type="ECO:0000256" key="1">
    <source>
        <dbReference type="ARBA" id="ARBA00022441"/>
    </source>
</evidence>
<dbReference type="EMBL" id="JANAVB010036020">
    <property type="protein sequence ID" value="KAJ6804029.1"/>
    <property type="molecule type" value="Genomic_DNA"/>
</dbReference>
<dbReference type="SUPFAM" id="SSF81383">
    <property type="entry name" value="F-box domain"/>
    <property type="match status" value="1"/>
</dbReference>
<evidence type="ECO:0000313" key="4">
    <source>
        <dbReference type="EMBL" id="KAJ6834167.1"/>
    </source>
</evidence>
<dbReference type="Gene3D" id="2.120.10.80">
    <property type="entry name" value="Kelch-type beta propeller"/>
    <property type="match status" value="2"/>
</dbReference>
<sequence>MKHPKLDSLHPLPHFPNPNPISKSFKKSHISIMAAEAASSTESCPSSASSPSSRHCCQSIITHIGHDQIFSILHLLPPESILSFSMTCRKFRSLASSQSLWEHICRRDWGSASVDALMASFSFQERRDISWMRLYKEVSRLGSLSCHRLSSKDGIFPRPRASLSLNFVSGCLVLFGGGCEGGRHLDDTWIGQVEGDRYNRIVSWKQVNSGYPSGRFGQTCTTVGNSLVLFGGINDNGNRHNDTWVGNISNEGSSEITVSWRLLDNVGSITPPPRGAHTACLTGDGHVLVIHGGIGLYGLRLGDTWFLDLSDDLCSARWHQITNVRPSPPARSGHSLTWIGENKMVLFGGRGSGYEVLNDLWLFDLGGDQPSWTELRYDSLSNATEMPLPRVGHSASLILGGKILIYGGEDAQRHRKDDFWVLDVAAFLKCHAMGRKKVSARGVWKRLRAEGWSPDYRSFHGACTDLSGRYVYIFGGMVDGVLQPREANGLRFDGELFLVELVLQL</sequence>
<dbReference type="Pfam" id="PF24681">
    <property type="entry name" value="Kelch_KLHDC2_KLHL20_DRC7"/>
    <property type="match status" value="1"/>
</dbReference>
<keyword evidence="5" id="KW-1185">Reference proteome</keyword>
<reference evidence="4" key="1">
    <citation type="journal article" date="2023" name="GigaByte">
        <title>Genome assembly of the bearded iris, Iris pallida Lam.</title>
        <authorList>
            <person name="Bruccoleri R.E."/>
            <person name="Oakeley E.J."/>
            <person name="Faust A.M.E."/>
            <person name="Altorfer M."/>
            <person name="Dessus-Babus S."/>
            <person name="Burckhardt D."/>
            <person name="Oertli M."/>
            <person name="Naumann U."/>
            <person name="Petersen F."/>
            <person name="Wong J."/>
        </authorList>
    </citation>
    <scope>NUCLEOTIDE SEQUENCE</scope>
    <source>
        <strain evidence="4">GSM-AAB239-AS_SAM_17_03QT</strain>
    </source>
</reference>
<dbReference type="EMBL" id="JANAVB010014600">
    <property type="protein sequence ID" value="KAJ6834167.1"/>
    <property type="molecule type" value="Genomic_DNA"/>
</dbReference>
<dbReference type="Gene3D" id="1.20.1280.50">
    <property type="match status" value="1"/>
</dbReference>
<organism evidence="4 5">
    <name type="scientific">Iris pallida</name>
    <name type="common">Sweet iris</name>
    <dbReference type="NCBI Taxonomy" id="29817"/>
    <lineage>
        <taxon>Eukaryota</taxon>
        <taxon>Viridiplantae</taxon>
        <taxon>Streptophyta</taxon>
        <taxon>Embryophyta</taxon>
        <taxon>Tracheophyta</taxon>
        <taxon>Spermatophyta</taxon>
        <taxon>Magnoliopsida</taxon>
        <taxon>Liliopsida</taxon>
        <taxon>Asparagales</taxon>
        <taxon>Iridaceae</taxon>
        <taxon>Iridoideae</taxon>
        <taxon>Irideae</taxon>
        <taxon>Iris</taxon>
    </lineage>
</organism>
<keyword evidence="1" id="KW-0880">Kelch repeat</keyword>
<gene>
    <name evidence="3" type="ORF">M6B38_186180</name>
    <name evidence="4" type="ORF">M6B38_335990</name>
</gene>
<proteinExistence type="predicted"/>
<feature type="domain" description="F-box" evidence="2">
    <location>
        <begin position="58"/>
        <end position="104"/>
    </location>
</feature>
<evidence type="ECO:0000259" key="2">
    <source>
        <dbReference type="PROSITE" id="PS50181"/>
    </source>
</evidence>
<evidence type="ECO:0000313" key="5">
    <source>
        <dbReference type="Proteomes" id="UP001140949"/>
    </source>
</evidence>
<dbReference type="Pfam" id="PF12937">
    <property type="entry name" value="F-box-like"/>
    <property type="match status" value="1"/>
</dbReference>
<evidence type="ECO:0000313" key="3">
    <source>
        <dbReference type="EMBL" id="KAJ6804029.1"/>
    </source>
</evidence>
<comment type="caution">
    <text evidence="4">The sequence shown here is derived from an EMBL/GenBank/DDBJ whole genome shotgun (WGS) entry which is preliminary data.</text>
</comment>
<protein>
    <submittedName>
        <fullName evidence="4">F-box/kelch-repeat protein isoform X1</fullName>
    </submittedName>
</protein>
<dbReference type="FunFam" id="2.120.10.80:FF:000105">
    <property type="entry name" value="F-box/kelch-repeat protein At1g51550"/>
    <property type="match status" value="1"/>
</dbReference>
<dbReference type="SUPFAM" id="SSF50965">
    <property type="entry name" value="Galactose oxidase, central domain"/>
    <property type="match status" value="1"/>
</dbReference>
<dbReference type="InterPro" id="IPR011043">
    <property type="entry name" value="Gal_Oxase/kelch_b-propeller"/>
</dbReference>
<dbReference type="Proteomes" id="UP001140949">
    <property type="component" value="Unassembled WGS sequence"/>
</dbReference>